<organism evidence="1 2">
    <name type="scientific">Pararobbsia alpina</name>
    <dbReference type="NCBI Taxonomy" id="621374"/>
    <lineage>
        <taxon>Bacteria</taxon>
        <taxon>Pseudomonadati</taxon>
        <taxon>Pseudomonadota</taxon>
        <taxon>Betaproteobacteria</taxon>
        <taxon>Burkholderiales</taxon>
        <taxon>Burkholderiaceae</taxon>
        <taxon>Pararobbsia</taxon>
    </lineage>
</organism>
<evidence type="ECO:0008006" key="3">
    <source>
        <dbReference type="Google" id="ProtNLM"/>
    </source>
</evidence>
<dbReference type="Proteomes" id="UP000494115">
    <property type="component" value="Unassembled WGS sequence"/>
</dbReference>
<dbReference type="Pfam" id="PF12086">
    <property type="entry name" value="DUF3563"/>
    <property type="match status" value="1"/>
</dbReference>
<protein>
    <recommendedName>
        <fullName evidence="3">DUF3563 domain-containing protein</fullName>
    </recommendedName>
</protein>
<sequence length="59" mass="7171">MYALWKIINQLTMSAEQRRREYEEAYLAEAVDIYDLEARIRDLDRRASRDRPSWMGYNA</sequence>
<name>A0A6S7B2Z4_9BURK</name>
<dbReference type="RefSeq" id="WP_175104744.1">
    <property type="nucleotide sequence ID" value="NZ_CADIKM010000007.1"/>
</dbReference>
<evidence type="ECO:0000313" key="2">
    <source>
        <dbReference type="Proteomes" id="UP000494115"/>
    </source>
</evidence>
<evidence type="ECO:0000313" key="1">
    <source>
        <dbReference type="EMBL" id="CAB3786063.1"/>
    </source>
</evidence>
<keyword evidence="2" id="KW-1185">Reference proteome</keyword>
<dbReference type="InterPro" id="IPR021946">
    <property type="entry name" value="DUF3563"/>
</dbReference>
<accession>A0A6S7B2Z4</accession>
<dbReference type="EMBL" id="CADIKM010000007">
    <property type="protein sequence ID" value="CAB3786063.1"/>
    <property type="molecule type" value="Genomic_DNA"/>
</dbReference>
<reference evidence="1 2" key="1">
    <citation type="submission" date="2020-04" db="EMBL/GenBank/DDBJ databases">
        <authorList>
            <person name="De Canck E."/>
        </authorList>
    </citation>
    <scope>NUCLEOTIDE SEQUENCE [LARGE SCALE GENOMIC DNA]</scope>
    <source>
        <strain evidence="1 2">LMG 28138</strain>
    </source>
</reference>
<gene>
    <name evidence="1" type="ORF">LMG28138_02152</name>
</gene>
<proteinExistence type="predicted"/>
<dbReference type="AlphaFoldDB" id="A0A6S7B2Z4"/>